<keyword evidence="1" id="KW-0472">Membrane</keyword>
<reference evidence="2" key="1">
    <citation type="submission" date="2022-09" db="EMBL/GenBank/DDBJ databases">
        <title>Diverse halophilic archaea isolated from saline environments.</title>
        <authorList>
            <person name="Cui H.-L."/>
        </authorList>
    </citation>
    <scope>NUCLEOTIDE SEQUENCE</scope>
    <source>
        <strain evidence="2">ZS-35-S2</strain>
    </source>
</reference>
<sequence>MVVTRRRTTGLSRRELGAGAVAAVAALVAALVSLVSLSVPTVDSLVSVDARYWFGYAPGFATLAGLVVGAVVWRRLVSRASTPGRGALAGAATGLGTVVAVPFVAGVYVLLFPVLLGLVTGTSWDTVLHVLPGYVQGAVDVTRTMAVDWSPLAVVVLVPLDALLGWAYQRGSGSRGR</sequence>
<dbReference type="RefSeq" id="WP_260592699.1">
    <property type="nucleotide sequence ID" value="NZ_CP104003.1"/>
</dbReference>
<evidence type="ECO:0000313" key="2">
    <source>
        <dbReference type="EMBL" id="UWM53705.1"/>
    </source>
</evidence>
<keyword evidence="1" id="KW-1133">Transmembrane helix</keyword>
<organism evidence="2 3">
    <name type="scientific">Salinirubellus salinus</name>
    <dbReference type="NCBI Taxonomy" id="1364945"/>
    <lineage>
        <taxon>Archaea</taxon>
        <taxon>Methanobacteriati</taxon>
        <taxon>Methanobacteriota</taxon>
        <taxon>Stenosarchaea group</taxon>
        <taxon>Halobacteria</taxon>
        <taxon>Halobacteriales</taxon>
        <taxon>Natronomonadaceae</taxon>
        <taxon>Salinirubellus</taxon>
    </lineage>
</organism>
<name>A0A9E7R110_9EURY</name>
<dbReference type="GeneID" id="74944035"/>
<evidence type="ECO:0000256" key="1">
    <source>
        <dbReference type="SAM" id="Phobius"/>
    </source>
</evidence>
<accession>A0A9E7R110</accession>
<protein>
    <submittedName>
        <fullName evidence="2">Uncharacterized protein</fullName>
    </submittedName>
</protein>
<dbReference type="AlphaFoldDB" id="A0A9E7R110"/>
<dbReference type="Proteomes" id="UP001057580">
    <property type="component" value="Chromosome"/>
</dbReference>
<dbReference type="EMBL" id="CP104003">
    <property type="protein sequence ID" value="UWM53705.1"/>
    <property type="molecule type" value="Genomic_DNA"/>
</dbReference>
<feature type="transmembrane region" description="Helical" evidence="1">
    <location>
        <begin position="86"/>
        <end position="111"/>
    </location>
</feature>
<keyword evidence="3" id="KW-1185">Reference proteome</keyword>
<feature type="transmembrane region" description="Helical" evidence="1">
    <location>
        <begin position="53"/>
        <end position="74"/>
    </location>
</feature>
<evidence type="ECO:0000313" key="3">
    <source>
        <dbReference type="Proteomes" id="UP001057580"/>
    </source>
</evidence>
<proteinExistence type="predicted"/>
<feature type="transmembrane region" description="Helical" evidence="1">
    <location>
        <begin position="149"/>
        <end position="168"/>
    </location>
</feature>
<gene>
    <name evidence="2" type="ORF">N0B31_16395</name>
</gene>
<dbReference type="KEGG" id="ssai:N0B31_16395"/>
<feature type="transmembrane region" description="Helical" evidence="1">
    <location>
        <begin position="20"/>
        <end position="41"/>
    </location>
</feature>
<keyword evidence="1" id="KW-0812">Transmembrane</keyword>